<protein>
    <recommendedName>
        <fullName evidence="2">Nephrocystin 3-like N-terminal domain-containing protein</fullName>
    </recommendedName>
</protein>
<evidence type="ECO:0000313" key="4">
    <source>
        <dbReference type="Proteomes" id="UP000800036"/>
    </source>
</evidence>
<keyword evidence="4" id="KW-1185">Reference proteome</keyword>
<organism evidence="3 4">
    <name type="scientific">Bimuria novae-zelandiae CBS 107.79</name>
    <dbReference type="NCBI Taxonomy" id="1447943"/>
    <lineage>
        <taxon>Eukaryota</taxon>
        <taxon>Fungi</taxon>
        <taxon>Dikarya</taxon>
        <taxon>Ascomycota</taxon>
        <taxon>Pezizomycotina</taxon>
        <taxon>Dothideomycetes</taxon>
        <taxon>Pleosporomycetidae</taxon>
        <taxon>Pleosporales</taxon>
        <taxon>Massarineae</taxon>
        <taxon>Didymosphaeriaceae</taxon>
        <taxon>Bimuria</taxon>
    </lineage>
</organism>
<feature type="domain" description="Nephrocystin 3-like N-terminal" evidence="2">
    <location>
        <begin position="11"/>
        <end position="88"/>
    </location>
</feature>
<evidence type="ECO:0000256" key="1">
    <source>
        <dbReference type="ARBA" id="ARBA00022737"/>
    </source>
</evidence>
<keyword evidence="1" id="KW-0677">Repeat</keyword>
<dbReference type="OrthoDB" id="20872at2759"/>
<dbReference type="InterPro" id="IPR056884">
    <property type="entry name" value="NPHP3-like_N"/>
</dbReference>
<reference evidence="3" key="1">
    <citation type="journal article" date="2020" name="Stud. Mycol.">
        <title>101 Dothideomycetes genomes: a test case for predicting lifestyles and emergence of pathogens.</title>
        <authorList>
            <person name="Haridas S."/>
            <person name="Albert R."/>
            <person name="Binder M."/>
            <person name="Bloem J."/>
            <person name="Labutti K."/>
            <person name="Salamov A."/>
            <person name="Andreopoulos B."/>
            <person name="Baker S."/>
            <person name="Barry K."/>
            <person name="Bills G."/>
            <person name="Bluhm B."/>
            <person name="Cannon C."/>
            <person name="Castanera R."/>
            <person name="Culley D."/>
            <person name="Daum C."/>
            <person name="Ezra D."/>
            <person name="Gonzalez J."/>
            <person name="Henrissat B."/>
            <person name="Kuo A."/>
            <person name="Liang C."/>
            <person name="Lipzen A."/>
            <person name="Lutzoni F."/>
            <person name="Magnuson J."/>
            <person name="Mondo S."/>
            <person name="Nolan M."/>
            <person name="Ohm R."/>
            <person name="Pangilinan J."/>
            <person name="Park H.-J."/>
            <person name="Ramirez L."/>
            <person name="Alfaro M."/>
            <person name="Sun H."/>
            <person name="Tritt A."/>
            <person name="Yoshinaga Y."/>
            <person name="Zwiers L.-H."/>
            <person name="Turgeon B."/>
            <person name="Goodwin S."/>
            <person name="Spatafora J."/>
            <person name="Crous P."/>
            <person name="Grigoriev I."/>
        </authorList>
    </citation>
    <scope>NUCLEOTIDE SEQUENCE</scope>
    <source>
        <strain evidence="3">CBS 107.79</strain>
    </source>
</reference>
<dbReference type="PANTHER" id="PTHR10039">
    <property type="entry name" value="AMELOGENIN"/>
    <property type="match status" value="1"/>
</dbReference>
<feature type="non-terminal residue" evidence="3">
    <location>
        <position position="1"/>
    </location>
</feature>
<gene>
    <name evidence="3" type="ORF">BU23DRAFT_493160</name>
</gene>
<evidence type="ECO:0000313" key="3">
    <source>
        <dbReference type="EMBL" id="KAF1964289.1"/>
    </source>
</evidence>
<sequence>QSDIIGRRQKGTGQWFLDAPELTRWLSELKGTLYCPGTPSASKTIVAAIAINYLLKSMQSSLVGVTYVYYNYKAQEEQDTSSILVAIIK</sequence>
<accession>A0A6A5UJY2</accession>
<dbReference type="EMBL" id="ML976795">
    <property type="protein sequence ID" value="KAF1964289.1"/>
    <property type="molecule type" value="Genomic_DNA"/>
</dbReference>
<dbReference type="Proteomes" id="UP000800036">
    <property type="component" value="Unassembled WGS sequence"/>
</dbReference>
<name>A0A6A5UJY2_9PLEO</name>
<evidence type="ECO:0000259" key="2">
    <source>
        <dbReference type="Pfam" id="PF24883"/>
    </source>
</evidence>
<proteinExistence type="predicted"/>
<dbReference type="PANTHER" id="PTHR10039:SF15">
    <property type="entry name" value="NACHT DOMAIN-CONTAINING PROTEIN"/>
    <property type="match status" value="1"/>
</dbReference>
<dbReference type="Pfam" id="PF24883">
    <property type="entry name" value="NPHP3_N"/>
    <property type="match status" value="1"/>
</dbReference>
<dbReference type="AlphaFoldDB" id="A0A6A5UJY2"/>